<dbReference type="Pfam" id="PF02020">
    <property type="entry name" value="W2"/>
    <property type="match status" value="1"/>
</dbReference>
<dbReference type="PROSITE" id="PS51363">
    <property type="entry name" value="W2"/>
    <property type="match status" value="1"/>
</dbReference>
<comment type="subunit">
    <text evidence="6">Component of the translation initiation factor 2B (eIF2B) complex which is a heterodecamer of two sets of five different subunits: alpha, beta, gamma, delta and epsilon. Subunits alpha, beta and delta comprise a regulatory subcomplex and subunits epsilon and gamma comprise a catalytic subcomplex. Within the complex, the hexameric regulatory complex resides at the center, with the two heterodimeric catalytic subcomplexes bound on opposite sides.</text>
</comment>
<keyword evidence="9" id="KW-1185">Reference proteome</keyword>
<dbReference type="AlphaFoldDB" id="A0AAP0B9D8"/>
<evidence type="ECO:0000313" key="9">
    <source>
        <dbReference type="Proteomes" id="UP001418222"/>
    </source>
</evidence>
<dbReference type="PANTHER" id="PTHR45887:SF1">
    <property type="entry name" value="TRANSLATION INITIATION FACTOR EIF-2B SUBUNIT EPSILON"/>
    <property type="match status" value="1"/>
</dbReference>
<comment type="similarity">
    <text evidence="2">Belongs to the eIF-2B gamma/epsilon subunits family.</text>
</comment>
<dbReference type="InterPro" id="IPR044123">
    <property type="entry name" value="W2_eIF2B_epsilon"/>
</dbReference>
<dbReference type="GO" id="GO:0003743">
    <property type="term" value="F:translation initiation factor activity"/>
    <property type="evidence" value="ECO:0007669"/>
    <property type="project" value="TreeGrafter"/>
</dbReference>
<dbReference type="GO" id="GO:0005085">
    <property type="term" value="F:guanyl-nucleotide exchange factor activity"/>
    <property type="evidence" value="ECO:0007669"/>
    <property type="project" value="InterPro"/>
</dbReference>
<dbReference type="SMART" id="SM00515">
    <property type="entry name" value="eIF5C"/>
    <property type="match status" value="1"/>
</dbReference>
<dbReference type="Gene3D" id="2.160.10.10">
    <property type="entry name" value="Hexapeptide repeat proteins"/>
    <property type="match status" value="1"/>
</dbReference>
<name>A0AAP0B9D8_9ASPA</name>
<evidence type="ECO:0000256" key="5">
    <source>
        <dbReference type="ARBA" id="ARBA00044345"/>
    </source>
</evidence>
<evidence type="ECO:0000313" key="8">
    <source>
        <dbReference type="EMBL" id="KAK8933717.1"/>
    </source>
</evidence>
<evidence type="ECO:0000256" key="3">
    <source>
        <dbReference type="ARBA" id="ARBA00022490"/>
    </source>
</evidence>
<dbReference type="InterPro" id="IPR003307">
    <property type="entry name" value="W2_domain"/>
</dbReference>
<dbReference type="FunFam" id="1.25.40.180:FF:000022">
    <property type="entry name" value="Translation initiation factor eIF-2B epsilon subunit"/>
    <property type="match status" value="1"/>
</dbReference>
<dbReference type="InterPro" id="IPR011004">
    <property type="entry name" value="Trimer_LpxA-like_sf"/>
</dbReference>
<evidence type="ECO:0000256" key="1">
    <source>
        <dbReference type="ARBA" id="ARBA00004514"/>
    </source>
</evidence>
<reference evidence="8 9" key="1">
    <citation type="journal article" date="2022" name="Nat. Plants">
        <title>Genomes of leafy and leafless Platanthera orchids illuminate the evolution of mycoheterotrophy.</title>
        <authorList>
            <person name="Li M.H."/>
            <person name="Liu K.W."/>
            <person name="Li Z."/>
            <person name="Lu H.C."/>
            <person name="Ye Q.L."/>
            <person name="Zhang D."/>
            <person name="Wang J.Y."/>
            <person name="Li Y.F."/>
            <person name="Zhong Z.M."/>
            <person name="Liu X."/>
            <person name="Yu X."/>
            <person name="Liu D.K."/>
            <person name="Tu X.D."/>
            <person name="Liu B."/>
            <person name="Hao Y."/>
            <person name="Liao X.Y."/>
            <person name="Jiang Y.T."/>
            <person name="Sun W.H."/>
            <person name="Chen J."/>
            <person name="Chen Y.Q."/>
            <person name="Ai Y."/>
            <person name="Zhai J.W."/>
            <person name="Wu S.S."/>
            <person name="Zhou Z."/>
            <person name="Hsiao Y.Y."/>
            <person name="Wu W.L."/>
            <person name="Chen Y.Y."/>
            <person name="Lin Y.F."/>
            <person name="Hsu J.L."/>
            <person name="Li C.Y."/>
            <person name="Wang Z.W."/>
            <person name="Zhao X."/>
            <person name="Zhong W.Y."/>
            <person name="Ma X.K."/>
            <person name="Ma L."/>
            <person name="Huang J."/>
            <person name="Chen G.Z."/>
            <person name="Huang M.Z."/>
            <person name="Huang L."/>
            <person name="Peng D.H."/>
            <person name="Luo Y.B."/>
            <person name="Zou S.Q."/>
            <person name="Chen S.P."/>
            <person name="Lan S."/>
            <person name="Tsai W.C."/>
            <person name="Van de Peer Y."/>
            <person name="Liu Z.J."/>
        </authorList>
    </citation>
    <scope>NUCLEOTIDE SEQUENCE [LARGE SCALE GENOMIC DNA]</scope>
    <source>
        <strain evidence="8">Lor287</strain>
    </source>
</reference>
<dbReference type="GO" id="GO:0031369">
    <property type="term" value="F:translation initiation factor binding"/>
    <property type="evidence" value="ECO:0007669"/>
    <property type="project" value="InterPro"/>
</dbReference>
<dbReference type="FunFam" id="2.160.10.10:FF:000029">
    <property type="entry name" value="Trimeric LpxA-like enzyme"/>
    <property type="match status" value="1"/>
</dbReference>
<dbReference type="SUPFAM" id="SSF51161">
    <property type="entry name" value="Trimeric LpxA-like enzymes"/>
    <property type="match status" value="1"/>
</dbReference>
<dbReference type="InterPro" id="IPR051956">
    <property type="entry name" value="eIF2B_epsilon"/>
</dbReference>
<comment type="subcellular location">
    <subcellularLocation>
        <location evidence="1">Cytoplasm</location>
        <location evidence="1">Cytosol</location>
    </subcellularLocation>
</comment>
<dbReference type="PANTHER" id="PTHR45887">
    <property type="entry name" value="TRANSLATION INITIATION FACTOR EIF-2B SUBUNIT EPSILON"/>
    <property type="match status" value="1"/>
</dbReference>
<evidence type="ECO:0000256" key="6">
    <source>
        <dbReference type="ARBA" id="ARBA00046432"/>
    </source>
</evidence>
<dbReference type="GO" id="GO:0005829">
    <property type="term" value="C:cytosol"/>
    <property type="evidence" value="ECO:0007669"/>
    <property type="project" value="UniProtKB-SubCell"/>
</dbReference>
<proteinExistence type="inferred from homology"/>
<dbReference type="InterPro" id="IPR056764">
    <property type="entry name" value="LbH_EIF2B3/5"/>
</dbReference>
<protein>
    <recommendedName>
        <fullName evidence="4">Translation initiation factor eIF2B subunit epsilon</fullName>
    </recommendedName>
    <alternativeName>
        <fullName evidence="5">eIF2B GDP-GTP exchange factor subunit epsilon</fullName>
    </alternativeName>
</protein>
<dbReference type="GO" id="GO:0005851">
    <property type="term" value="C:eukaryotic translation initiation factor 2B complex"/>
    <property type="evidence" value="ECO:0007669"/>
    <property type="project" value="TreeGrafter"/>
</dbReference>
<dbReference type="EMBL" id="JBBWWQ010000013">
    <property type="protein sequence ID" value="KAK8933717.1"/>
    <property type="molecule type" value="Genomic_DNA"/>
</dbReference>
<dbReference type="CDD" id="cd05787">
    <property type="entry name" value="LbH_eIF2B_epsilon"/>
    <property type="match status" value="1"/>
</dbReference>
<dbReference type="CDD" id="cd11558">
    <property type="entry name" value="W2_eIF2B_epsilon"/>
    <property type="match status" value="1"/>
</dbReference>
<keyword evidence="3" id="KW-0963">Cytoplasm</keyword>
<evidence type="ECO:0000259" key="7">
    <source>
        <dbReference type="PROSITE" id="PS51363"/>
    </source>
</evidence>
<dbReference type="InterPro" id="IPR016024">
    <property type="entry name" value="ARM-type_fold"/>
</dbReference>
<dbReference type="Proteomes" id="UP001418222">
    <property type="component" value="Unassembled WGS sequence"/>
</dbReference>
<dbReference type="Gene3D" id="1.25.40.180">
    <property type="match status" value="1"/>
</dbReference>
<dbReference type="SUPFAM" id="SSF48371">
    <property type="entry name" value="ARM repeat"/>
    <property type="match status" value="1"/>
</dbReference>
<organism evidence="8 9">
    <name type="scientific">Platanthera zijinensis</name>
    <dbReference type="NCBI Taxonomy" id="2320716"/>
    <lineage>
        <taxon>Eukaryota</taxon>
        <taxon>Viridiplantae</taxon>
        <taxon>Streptophyta</taxon>
        <taxon>Embryophyta</taxon>
        <taxon>Tracheophyta</taxon>
        <taxon>Spermatophyta</taxon>
        <taxon>Magnoliopsida</taxon>
        <taxon>Liliopsida</taxon>
        <taxon>Asparagales</taxon>
        <taxon>Orchidaceae</taxon>
        <taxon>Orchidoideae</taxon>
        <taxon>Orchideae</taxon>
        <taxon>Orchidinae</taxon>
        <taxon>Platanthera</taxon>
    </lineage>
</organism>
<evidence type="ECO:0000256" key="2">
    <source>
        <dbReference type="ARBA" id="ARBA00007878"/>
    </source>
</evidence>
<gene>
    <name evidence="8" type="ORF">KSP39_PZI016047</name>
</gene>
<comment type="caution">
    <text evidence="8">The sequence shown here is derived from an EMBL/GenBank/DDBJ whole genome shotgun (WGS) entry which is preliminary data.</text>
</comment>
<dbReference type="Pfam" id="PF25084">
    <property type="entry name" value="LbH_EIF2B"/>
    <property type="match status" value="1"/>
</dbReference>
<accession>A0AAP0B9D8</accession>
<feature type="domain" description="W2" evidence="7">
    <location>
        <begin position="401"/>
        <end position="571"/>
    </location>
</feature>
<evidence type="ECO:0000256" key="4">
    <source>
        <dbReference type="ARBA" id="ARBA00044144"/>
    </source>
</evidence>
<sequence>MTMIIKQSKPSVLTHQTRLGDDEIFMAIDPETKELLYYEDKVDLSQRLILLDKMLLVENGAISLHNDKQDCYVDICSLGVLDLFVDNFDYQHLRRHFVKGLLVDDIMGCKIFTHEIQSSYAARVDNFRSYDTISKDIVQRWTYPFVPDVRYLGNGLQIKLDREGIYKAPDVVQSRSAHIDAFTVLGNATTVGDNTKISNSVIGQGCIIGHNVVIEGSYVWDNVTIEDGCKLSHALICDGVHLREGVILEPGVIISFKVEVGQNIVVPTYSKVSLLPQPSKQDSDEELEYADTNTGAIESTSMATVMNTSKLDFTLGTLDAKISGKPELQGSGPGYIWSSSEGGTEEECRQSIAPIPAGKLLELLQSKIYDNNAPDQDMINTPASGELLPDSESTFGDGDDDREYVDFEKEVEATFQRGLTGVEKENVILEINSLRLSCNMEQADCAGALFHSIMKQALVAPYSCKNELYANAIKEIIKWGDLLKHYLTTADEEFEVILKFEDICLGTTRDFSPLFSNILTFLYDKEILSEKAILSWAQEKEGADESDKIFTKQAEQFIKWLREAPEEDEEDDADD</sequence>